<sequence length="303" mass="35036">MLKFLKSEFFRCTWPQQSERVRHACAERRVFLNGWESRLAALSQRERKTFVRDFYRFHHWPLASAWRPLPDLRALAIMLRRHTDTGLVFSGLDPYGRGGSGHRKARSWHPSPHASEDEEEREERKAKVKAEIARRRQHIEDRLHDELYKVARFRDHTDDADALFISGGGYVSPAYNDRLYTSPISLDSGGSSQDPDLDPDYFLRRYPTYSSTFPAYGKRSTATHSSYLAYGGSPWEHEWANDEPLILDGYDYSPLATTDSETDLAPMPLLPDMPTRSRKLLHDLGSAPLYDKQYRTHGWSPTS</sequence>
<evidence type="ECO:0000313" key="2">
    <source>
        <dbReference type="EMBL" id="GIY79885.1"/>
    </source>
</evidence>
<organism evidence="2 3">
    <name type="scientific">Caerostris darwini</name>
    <dbReference type="NCBI Taxonomy" id="1538125"/>
    <lineage>
        <taxon>Eukaryota</taxon>
        <taxon>Metazoa</taxon>
        <taxon>Ecdysozoa</taxon>
        <taxon>Arthropoda</taxon>
        <taxon>Chelicerata</taxon>
        <taxon>Arachnida</taxon>
        <taxon>Araneae</taxon>
        <taxon>Araneomorphae</taxon>
        <taxon>Entelegynae</taxon>
        <taxon>Araneoidea</taxon>
        <taxon>Araneidae</taxon>
        <taxon>Caerostris</taxon>
    </lineage>
</organism>
<dbReference type="AlphaFoldDB" id="A0AAV4WAC4"/>
<feature type="region of interest" description="Disordered" evidence="1">
    <location>
        <begin position="100"/>
        <end position="126"/>
    </location>
</feature>
<evidence type="ECO:0000256" key="1">
    <source>
        <dbReference type="SAM" id="MobiDB-lite"/>
    </source>
</evidence>
<protein>
    <submittedName>
        <fullName evidence="2">Protein piccolo</fullName>
    </submittedName>
</protein>
<gene>
    <name evidence="2" type="primary">PCLO_1</name>
    <name evidence="2" type="ORF">CDAR_423861</name>
</gene>
<name>A0AAV4WAC4_9ARAC</name>
<evidence type="ECO:0000313" key="3">
    <source>
        <dbReference type="Proteomes" id="UP001054837"/>
    </source>
</evidence>
<keyword evidence="3" id="KW-1185">Reference proteome</keyword>
<dbReference type="Proteomes" id="UP001054837">
    <property type="component" value="Unassembled WGS sequence"/>
</dbReference>
<reference evidence="2 3" key="1">
    <citation type="submission" date="2021-06" db="EMBL/GenBank/DDBJ databases">
        <title>Caerostris darwini draft genome.</title>
        <authorList>
            <person name="Kono N."/>
            <person name="Arakawa K."/>
        </authorList>
    </citation>
    <scope>NUCLEOTIDE SEQUENCE [LARGE SCALE GENOMIC DNA]</scope>
</reference>
<dbReference type="EMBL" id="BPLQ01014457">
    <property type="protein sequence ID" value="GIY79885.1"/>
    <property type="molecule type" value="Genomic_DNA"/>
</dbReference>
<proteinExistence type="predicted"/>
<comment type="caution">
    <text evidence="2">The sequence shown here is derived from an EMBL/GenBank/DDBJ whole genome shotgun (WGS) entry which is preliminary data.</text>
</comment>
<accession>A0AAV4WAC4</accession>